<organism evidence="3 4">
    <name type="scientific">Cellulomonas shaoxiangyii</name>
    <dbReference type="NCBI Taxonomy" id="2566013"/>
    <lineage>
        <taxon>Bacteria</taxon>
        <taxon>Bacillati</taxon>
        <taxon>Actinomycetota</taxon>
        <taxon>Actinomycetes</taxon>
        <taxon>Micrococcales</taxon>
        <taxon>Cellulomonadaceae</taxon>
        <taxon>Cellulomonas</taxon>
    </lineage>
</organism>
<feature type="region of interest" description="Disordered" evidence="1">
    <location>
        <begin position="1"/>
        <end position="48"/>
    </location>
</feature>
<evidence type="ECO:0000313" key="3">
    <source>
        <dbReference type="EMBL" id="QCB92330.1"/>
    </source>
</evidence>
<keyword evidence="2" id="KW-0472">Membrane</keyword>
<keyword evidence="2" id="KW-0812">Transmembrane</keyword>
<reference evidence="3 4" key="1">
    <citation type="submission" date="2019-04" db="EMBL/GenBank/DDBJ databases">
        <title>Isolation and identification of Cellulomonas shaoxiangyii sp. Nov. isolated from feces of the Tibetan antelopes (Pantholops hodgsonii) in the Qinghai-Tibet plateau of China.</title>
        <authorList>
            <person name="Tian Z."/>
        </authorList>
    </citation>
    <scope>NUCLEOTIDE SEQUENCE [LARGE SCALE GENOMIC DNA]</scope>
    <source>
        <strain evidence="3 4">Z28</strain>
    </source>
</reference>
<feature type="transmembrane region" description="Helical" evidence="2">
    <location>
        <begin position="209"/>
        <end position="239"/>
    </location>
</feature>
<sequence>MTAAPTPAPPPGTPPPGAPQPRSPQPGIHQPAIHQPGTPQPAPVRRTSLTGPVVTTSLGVLVLVATLAVGLLTVRAFVGVLSTDVLTSSGAPGPDVVADADAPGMTTAELEAGQRYAVHLAWRDGSGPADPALTEDVLLQAPSGAVLAADGDPAVDSSFAVGAWSITSVAAFTAPESGTYQVAVPPADVDGARVLIAPDQDAAPFVGELLASIAGVFGVILLGSFGTGLVLGGVIWWVVRARARRAAGA</sequence>
<accession>A0A4P7SEQ8</accession>
<dbReference type="OrthoDB" id="4829874at2"/>
<dbReference type="Proteomes" id="UP000296469">
    <property type="component" value="Chromosome"/>
</dbReference>
<evidence type="ECO:0000256" key="2">
    <source>
        <dbReference type="SAM" id="Phobius"/>
    </source>
</evidence>
<evidence type="ECO:0000313" key="4">
    <source>
        <dbReference type="Proteomes" id="UP000296469"/>
    </source>
</evidence>
<name>A0A4P7SEQ8_9CELL</name>
<keyword evidence="2" id="KW-1133">Transmembrane helix</keyword>
<feature type="compositionally biased region" description="Pro residues" evidence="1">
    <location>
        <begin position="1"/>
        <end position="24"/>
    </location>
</feature>
<gene>
    <name evidence="3" type="ORF">E5225_00920</name>
</gene>
<dbReference type="RefSeq" id="WP_135972285.1">
    <property type="nucleotide sequence ID" value="NZ_CP039291.1"/>
</dbReference>
<proteinExistence type="predicted"/>
<dbReference type="EMBL" id="CP039291">
    <property type="protein sequence ID" value="QCB92330.1"/>
    <property type="molecule type" value="Genomic_DNA"/>
</dbReference>
<dbReference type="KEGG" id="celz:E5225_00920"/>
<feature type="transmembrane region" description="Helical" evidence="2">
    <location>
        <begin position="53"/>
        <end position="78"/>
    </location>
</feature>
<keyword evidence="4" id="KW-1185">Reference proteome</keyword>
<dbReference type="AlphaFoldDB" id="A0A4P7SEQ8"/>
<evidence type="ECO:0000256" key="1">
    <source>
        <dbReference type="SAM" id="MobiDB-lite"/>
    </source>
</evidence>
<protein>
    <submittedName>
        <fullName evidence="3">Uncharacterized protein</fullName>
    </submittedName>
</protein>